<keyword evidence="2 4" id="KW-0067">ATP-binding</keyword>
<comment type="caution">
    <text evidence="4">The sequence shown here is derived from an EMBL/GenBank/DDBJ whole genome shotgun (WGS) entry which is preliminary data.</text>
</comment>
<dbReference type="EMBL" id="QGQD01000067">
    <property type="protein sequence ID" value="TLC99683.1"/>
    <property type="molecule type" value="Genomic_DNA"/>
</dbReference>
<dbReference type="Proteomes" id="UP000306509">
    <property type="component" value="Unassembled WGS sequence"/>
</dbReference>
<keyword evidence="5" id="KW-1185">Reference proteome</keyword>
<sequence length="319" mass="36093">MFAIEIRDLVKKYKNGVCALNGLNMNVNSGEIFSLLGENGAGKSSLIQILTTYYMPSSGKVMVFGKNLCSEAAWIRTQIACVSQKISVDEHLSLMENMLFQSRLYRVEKKTAEKRIEELIETFQLSGYKNYPVSSYSGGVKRRLDIAMNMISNPGILFLDEPTTGMDVMSRNALWKMLLAIREKYGTTIFLTTHYLEEAEQLSDSICIIREGKELIQGTPDSLRKYLRKNLIRITFPTSKEAKEHLPLLMETGFAFASDRRGHMVTLSVSNKREAFTSLSQWLLKEKILFDAIEIAEPSMEDIFLAFNGSQNSEEGLLC</sequence>
<accession>A0A4U8Q5U8</accession>
<dbReference type="SUPFAM" id="SSF52540">
    <property type="entry name" value="P-loop containing nucleoside triphosphate hydrolases"/>
    <property type="match status" value="1"/>
</dbReference>
<dbReference type="InterPro" id="IPR003439">
    <property type="entry name" value="ABC_transporter-like_ATP-bd"/>
</dbReference>
<gene>
    <name evidence="4" type="primary">drrA_7</name>
    <name evidence="4" type="ORF">DSM106044_03475</name>
</gene>
<evidence type="ECO:0000256" key="1">
    <source>
        <dbReference type="ARBA" id="ARBA00022741"/>
    </source>
</evidence>
<dbReference type="AlphaFoldDB" id="A0A4U8Q5U8"/>
<dbReference type="SMART" id="SM00382">
    <property type="entry name" value="AAA"/>
    <property type="match status" value="1"/>
</dbReference>
<keyword evidence="4" id="KW-0378">Hydrolase</keyword>
<dbReference type="RefSeq" id="WP_138003145.1">
    <property type="nucleotide sequence ID" value="NZ_QGQD01000067.1"/>
</dbReference>
<evidence type="ECO:0000313" key="5">
    <source>
        <dbReference type="Proteomes" id="UP000306509"/>
    </source>
</evidence>
<dbReference type="InterPro" id="IPR027417">
    <property type="entry name" value="P-loop_NTPase"/>
</dbReference>
<evidence type="ECO:0000256" key="2">
    <source>
        <dbReference type="ARBA" id="ARBA00022840"/>
    </source>
</evidence>
<dbReference type="Gene3D" id="3.40.50.300">
    <property type="entry name" value="P-loop containing nucleotide triphosphate hydrolases"/>
    <property type="match status" value="1"/>
</dbReference>
<dbReference type="EC" id="3.6.3.-" evidence="4"/>
<evidence type="ECO:0000313" key="4">
    <source>
        <dbReference type="EMBL" id="TLC99683.1"/>
    </source>
</evidence>
<dbReference type="GO" id="GO:0005524">
    <property type="term" value="F:ATP binding"/>
    <property type="evidence" value="ECO:0007669"/>
    <property type="project" value="UniProtKB-KW"/>
</dbReference>
<evidence type="ECO:0000259" key="3">
    <source>
        <dbReference type="PROSITE" id="PS50893"/>
    </source>
</evidence>
<organism evidence="4 5">
    <name type="scientific">Robinsoniella peoriensis</name>
    <dbReference type="NCBI Taxonomy" id="180332"/>
    <lineage>
        <taxon>Bacteria</taxon>
        <taxon>Bacillati</taxon>
        <taxon>Bacillota</taxon>
        <taxon>Clostridia</taxon>
        <taxon>Lachnospirales</taxon>
        <taxon>Lachnospiraceae</taxon>
        <taxon>Robinsoniella</taxon>
    </lineage>
</organism>
<keyword evidence="1" id="KW-0547">Nucleotide-binding</keyword>
<dbReference type="PROSITE" id="PS50893">
    <property type="entry name" value="ABC_TRANSPORTER_2"/>
    <property type="match status" value="1"/>
</dbReference>
<dbReference type="PANTHER" id="PTHR43582:SF2">
    <property type="entry name" value="LINEARMYCIN RESISTANCE ATP-BINDING PROTEIN LNRL"/>
    <property type="match status" value="1"/>
</dbReference>
<dbReference type="GO" id="GO:0016887">
    <property type="term" value="F:ATP hydrolysis activity"/>
    <property type="evidence" value="ECO:0007669"/>
    <property type="project" value="InterPro"/>
</dbReference>
<dbReference type="PANTHER" id="PTHR43582">
    <property type="entry name" value="LINEARMYCIN RESISTANCE ATP-BINDING PROTEIN LNRL"/>
    <property type="match status" value="1"/>
</dbReference>
<dbReference type="InterPro" id="IPR003593">
    <property type="entry name" value="AAA+_ATPase"/>
</dbReference>
<name>A0A4U8Q5U8_9FIRM</name>
<dbReference type="STRING" id="180332.GCA_000797495_00614"/>
<reference evidence="4 5" key="1">
    <citation type="journal article" date="2019" name="Anaerobe">
        <title>Detection of Robinsoniella peoriensis in multiple bone samples of a trauma patient.</title>
        <authorList>
            <person name="Schrottner P."/>
            <person name="Hartwich K."/>
            <person name="Bunk B."/>
            <person name="Schober I."/>
            <person name="Helbig S."/>
            <person name="Rudolph W.W."/>
            <person name="Gunzer F."/>
        </authorList>
    </citation>
    <scope>NUCLEOTIDE SEQUENCE [LARGE SCALE GENOMIC DNA]</scope>
    <source>
        <strain evidence="4 5">DSM 106044</strain>
    </source>
</reference>
<protein>
    <submittedName>
        <fullName evidence="4">Daunorubicin/doxorubicin resistance ATP-binding protein DrrA</fullName>
        <ecNumber evidence="4">3.6.3.-</ecNumber>
    </submittedName>
</protein>
<dbReference type="Pfam" id="PF00005">
    <property type="entry name" value="ABC_tran"/>
    <property type="match status" value="1"/>
</dbReference>
<feature type="domain" description="ABC transporter" evidence="3">
    <location>
        <begin position="4"/>
        <end position="236"/>
    </location>
</feature>
<proteinExistence type="predicted"/>